<evidence type="ECO:0000313" key="12">
    <source>
        <dbReference type="EMBL" id="BBB92701.1"/>
    </source>
</evidence>
<protein>
    <recommendedName>
        <fullName evidence="4">DNA polymerase III subunit alpha</fullName>
        <ecNumber evidence="3">2.7.7.7</ecNumber>
    </recommendedName>
</protein>
<dbReference type="NCBIfam" id="NF004226">
    <property type="entry name" value="PRK05673.1"/>
    <property type="match status" value="1"/>
</dbReference>
<evidence type="ECO:0000256" key="5">
    <source>
        <dbReference type="ARBA" id="ARBA00022679"/>
    </source>
</evidence>
<dbReference type="Pfam" id="PF02811">
    <property type="entry name" value="PHP"/>
    <property type="match status" value="1"/>
</dbReference>
<dbReference type="AlphaFoldDB" id="A0A348ANQ3"/>
<dbReference type="NCBIfam" id="NF005298">
    <property type="entry name" value="PRK06826.1"/>
    <property type="match status" value="1"/>
</dbReference>
<comment type="subcellular location">
    <subcellularLocation>
        <location evidence="1">Cytoplasm</location>
    </subcellularLocation>
</comment>
<evidence type="ECO:0000256" key="9">
    <source>
        <dbReference type="ARBA" id="ARBA00025611"/>
    </source>
</evidence>
<evidence type="ECO:0000313" key="13">
    <source>
        <dbReference type="Proteomes" id="UP000276437"/>
    </source>
</evidence>
<dbReference type="Proteomes" id="UP000276437">
    <property type="component" value="Chromosome"/>
</dbReference>
<keyword evidence="7" id="KW-0235">DNA replication</keyword>
<dbReference type="EC" id="2.7.7.7" evidence="3"/>
<gene>
    <name evidence="12" type="primary">dnaE</name>
    <name evidence="12" type="ORF">MAMMFC1_03396</name>
</gene>
<dbReference type="CDD" id="cd04485">
    <property type="entry name" value="DnaE_OBF"/>
    <property type="match status" value="1"/>
</dbReference>
<evidence type="ECO:0000256" key="1">
    <source>
        <dbReference type="ARBA" id="ARBA00004496"/>
    </source>
</evidence>
<dbReference type="InterPro" id="IPR004805">
    <property type="entry name" value="DnaE2/DnaE/PolC"/>
</dbReference>
<name>A0A348ANQ3_9FIRM</name>
<dbReference type="PANTHER" id="PTHR32294">
    <property type="entry name" value="DNA POLYMERASE III SUBUNIT ALPHA"/>
    <property type="match status" value="1"/>
</dbReference>
<dbReference type="InterPro" id="IPR003141">
    <property type="entry name" value="Pol/His_phosphatase_N"/>
</dbReference>
<comment type="similarity">
    <text evidence="2">Belongs to the DNA polymerase type-C family. DnaE subfamily.</text>
</comment>
<evidence type="ECO:0000259" key="11">
    <source>
        <dbReference type="SMART" id="SM00481"/>
    </source>
</evidence>
<accession>A0A348ANQ3</accession>
<dbReference type="PANTHER" id="PTHR32294:SF0">
    <property type="entry name" value="DNA POLYMERASE III SUBUNIT ALPHA"/>
    <property type="match status" value="1"/>
</dbReference>
<dbReference type="InterPro" id="IPR011708">
    <property type="entry name" value="DNA_pol3_alpha_NTPase_dom"/>
</dbReference>
<evidence type="ECO:0000256" key="4">
    <source>
        <dbReference type="ARBA" id="ARBA00019114"/>
    </source>
</evidence>
<proteinExistence type="inferred from homology"/>
<dbReference type="GO" id="GO:0006260">
    <property type="term" value="P:DNA replication"/>
    <property type="evidence" value="ECO:0007669"/>
    <property type="project" value="UniProtKB-KW"/>
</dbReference>
<dbReference type="SMART" id="SM00481">
    <property type="entry name" value="POLIIIAc"/>
    <property type="match status" value="1"/>
</dbReference>
<dbReference type="SUPFAM" id="SSF89550">
    <property type="entry name" value="PHP domain-like"/>
    <property type="match status" value="1"/>
</dbReference>
<feature type="domain" description="Polymerase/histidinol phosphatase N-terminal" evidence="11">
    <location>
        <begin position="16"/>
        <end position="83"/>
    </location>
</feature>
<dbReference type="EMBL" id="AP018449">
    <property type="protein sequence ID" value="BBB92701.1"/>
    <property type="molecule type" value="Genomic_DNA"/>
</dbReference>
<evidence type="ECO:0000256" key="8">
    <source>
        <dbReference type="ARBA" id="ARBA00022932"/>
    </source>
</evidence>
<dbReference type="KEGG" id="mana:MAMMFC1_03396"/>
<dbReference type="Pfam" id="PF14579">
    <property type="entry name" value="HHH_6"/>
    <property type="match status" value="1"/>
</dbReference>
<evidence type="ECO:0000256" key="6">
    <source>
        <dbReference type="ARBA" id="ARBA00022695"/>
    </source>
</evidence>
<dbReference type="GO" id="GO:0008408">
    <property type="term" value="F:3'-5' exonuclease activity"/>
    <property type="evidence" value="ECO:0007669"/>
    <property type="project" value="InterPro"/>
</dbReference>
<organism evidence="12 13">
    <name type="scientific">Methylomusa anaerophila</name>
    <dbReference type="NCBI Taxonomy" id="1930071"/>
    <lineage>
        <taxon>Bacteria</taxon>
        <taxon>Bacillati</taxon>
        <taxon>Bacillota</taxon>
        <taxon>Negativicutes</taxon>
        <taxon>Selenomonadales</taxon>
        <taxon>Sporomusaceae</taxon>
        <taxon>Methylomusa</taxon>
    </lineage>
</organism>
<reference evidence="12 13" key="1">
    <citation type="journal article" date="2018" name="Int. J. Syst. Evol. Microbiol.">
        <title>Methylomusa anaerophila gen. nov., sp. nov., an anaerobic methanol-utilizing bacterium isolated from a microbial fuel cell.</title>
        <authorList>
            <person name="Amano N."/>
            <person name="Yamamuro A."/>
            <person name="Miyahara M."/>
            <person name="Kouzuma A."/>
            <person name="Abe T."/>
            <person name="Watanabe K."/>
        </authorList>
    </citation>
    <scope>NUCLEOTIDE SEQUENCE [LARGE SCALE GENOMIC DNA]</scope>
    <source>
        <strain evidence="12 13">MMFC1</strain>
    </source>
</reference>
<dbReference type="Pfam" id="PF01336">
    <property type="entry name" value="tRNA_anti-codon"/>
    <property type="match status" value="1"/>
</dbReference>
<dbReference type="GO" id="GO:0005737">
    <property type="term" value="C:cytoplasm"/>
    <property type="evidence" value="ECO:0007669"/>
    <property type="project" value="UniProtKB-SubCell"/>
</dbReference>
<dbReference type="Gene3D" id="1.10.10.1600">
    <property type="entry name" value="Bacterial DNA polymerase III alpha subunit, thumb domain"/>
    <property type="match status" value="1"/>
</dbReference>
<dbReference type="Pfam" id="PF07733">
    <property type="entry name" value="DNA_pol3_alpha"/>
    <property type="match status" value="1"/>
</dbReference>
<evidence type="ECO:0000256" key="7">
    <source>
        <dbReference type="ARBA" id="ARBA00022705"/>
    </source>
</evidence>
<dbReference type="Gene3D" id="3.20.20.140">
    <property type="entry name" value="Metal-dependent hydrolases"/>
    <property type="match status" value="1"/>
</dbReference>
<dbReference type="InterPro" id="IPR040982">
    <property type="entry name" value="DNA_pol3_finger"/>
</dbReference>
<comment type="function">
    <text evidence="9">DNA polymerase III is a complex, multichain enzyme responsible for most of the replicative synthesis in bacteria. This DNA polymerase also exhibits 3' to 5' exonuclease activity. The alpha chain is the DNA polymerase.</text>
</comment>
<sequence length="1143" mass="127471">MDMEQGKSYTGHSGFVHLHTHTEYSLLDGAGRVEDLVKRAKELGMSAVAVTDHGAMYGTIDFYKHAKKYGIKPIIGCEVYVAPRSRLDKMTVEGESYYHLVLLAADNGGYRNLIELVSRGYSEGFYYKPRIDRQLLREYSQGLIGLSACIAGEIPALFLKDNPEGAEAVAREYIDIFGQDNFYIELQDHGMEEQRRVNPLLVDLARRLGVGLVATNDIHYIDRQDAECHDVLLCIQTGKTVDDSERLRFPNDEFYLKSPAEMAQLFRDYPAALANTCEIAERCNVTFDFDKIHLPDFPVPDGITDDDYLTKLCREALSWRYPEITADITDRLRYELDVIKRMGYSSYFLIVWDFVNYSRQQGIPVGPGRGSAAGSIVAYLLGITNIDPLKYSLLFERFLNPERVSMPDIDIDFCYERRGRIIEYVVSRYGSDRVAQIITFGTMAARAAIRDVGRALNMPYGEVDRIAKLVPTELGITLKKALQNNHELKNLYEEEASVRKLVDLAMALEGLPRHASTHAAGVVIAKEPLTHYAPLQVSAEGFLTTQFDKDRIEEIGLLKMDLLGLRTLTVIGDAIELIKTNRGETVDIERIPLADAKTCAMLASGDTSGVFQMESSGMTNLVRELRPERFDDLIPLVALYRPGPLGSGMVTDFIEGRHGKKQIKYLHPLLEPILKDTFGVILYQEQVMQIASTLAGFTLGQADLLRRAMGKKKHEVLAAQKESFMQGAAARGVDAAQAEEIFNLMAHFADYGFNKSHSAAYALVAYQTAYLKAHYPQEFYAALLTSVMGANEKVGYYIEECRRRGINVLPPDINASGNGFSVDGPVIRFGLAGVKNVGENAIANILSSRQEKGKFNSLVDFCTRVDTRLVNKRVLESLIRCGAFDSLNVRRSQLLMVLEQAVNIAAGRQKDAASGQIGLFGDDAAETVNTLILPDIPELPQEDLLAMEKEMTGFYVTGHPLDKYREKMKSLPQLDQLAEGQFNDGQQVRVAGLVANAKRITTKSGDMMCFIGLEDFASQIEVIVFPRVFEKTNRLLVPDMPVVVSGRLNVHEEGVKILADEVTPLDGLGSEIRITLRKDQENGQVLAKLKGILNKHRGSSAVFLHLADSRRLIKTEPEYWINPTPQAFREIELLLGKGTVTAY</sequence>
<dbReference type="InterPro" id="IPR029460">
    <property type="entry name" value="DNAPol_HHH"/>
</dbReference>
<dbReference type="NCBIfam" id="TIGR00594">
    <property type="entry name" value="polc"/>
    <property type="match status" value="1"/>
</dbReference>
<dbReference type="GO" id="GO:0003676">
    <property type="term" value="F:nucleic acid binding"/>
    <property type="evidence" value="ECO:0007669"/>
    <property type="project" value="InterPro"/>
</dbReference>
<dbReference type="Gene3D" id="1.10.150.870">
    <property type="match status" value="1"/>
</dbReference>
<dbReference type="InterPro" id="IPR004013">
    <property type="entry name" value="PHP_dom"/>
</dbReference>
<dbReference type="GO" id="GO:0003887">
    <property type="term" value="F:DNA-directed DNA polymerase activity"/>
    <property type="evidence" value="ECO:0007669"/>
    <property type="project" value="UniProtKB-KW"/>
</dbReference>
<dbReference type="InterPro" id="IPR016195">
    <property type="entry name" value="Pol/histidinol_Pase-like"/>
</dbReference>
<evidence type="ECO:0000256" key="3">
    <source>
        <dbReference type="ARBA" id="ARBA00012417"/>
    </source>
</evidence>
<dbReference type="CDD" id="cd12113">
    <property type="entry name" value="PHP_PolIIIA_DnaE3"/>
    <property type="match status" value="1"/>
</dbReference>
<comment type="catalytic activity">
    <reaction evidence="10">
        <text>DNA(n) + a 2'-deoxyribonucleoside 5'-triphosphate = DNA(n+1) + diphosphate</text>
        <dbReference type="Rhea" id="RHEA:22508"/>
        <dbReference type="Rhea" id="RHEA-COMP:17339"/>
        <dbReference type="Rhea" id="RHEA-COMP:17340"/>
        <dbReference type="ChEBI" id="CHEBI:33019"/>
        <dbReference type="ChEBI" id="CHEBI:61560"/>
        <dbReference type="ChEBI" id="CHEBI:173112"/>
        <dbReference type="EC" id="2.7.7.7"/>
    </reaction>
</comment>
<dbReference type="Pfam" id="PF17657">
    <property type="entry name" value="DNA_pol3_finger"/>
    <property type="match status" value="1"/>
</dbReference>
<keyword evidence="6 12" id="KW-0548">Nucleotidyltransferase</keyword>
<dbReference type="InterPro" id="IPR004365">
    <property type="entry name" value="NA-bd_OB_tRNA"/>
</dbReference>
<dbReference type="InterPro" id="IPR041931">
    <property type="entry name" value="DNA_pol3_alpha_thumb_dom"/>
</dbReference>
<keyword evidence="13" id="KW-1185">Reference proteome</keyword>
<keyword evidence="5 12" id="KW-0808">Transferase</keyword>
<evidence type="ECO:0000256" key="10">
    <source>
        <dbReference type="ARBA" id="ARBA00049244"/>
    </source>
</evidence>
<keyword evidence="8" id="KW-0239">DNA-directed DNA polymerase</keyword>
<evidence type="ECO:0000256" key="2">
    <source>
        <dbReference type="ARBA" id="ARBA00009496"/>
    </source>
</evidence>